<dbReference type="AlphaFoldDB" id="A0A4R7SW89"/>
<dbReference type="GO" id="GO:0009231">
    <property type="term" value="P:riboflavin biosynthetic process"/>
    <property type="evidence" value="ECO:0007669"/>
    <property type="project" value="InterPro"/>
</dbReference>
<dbReference type="PANTHER" id="PTHR38011:SF11">
    <property type="entry name" value="2,5-DIAMINO-6-RIBOSYLAMINO-4(3H)-PYRIMIDINONE 5'-PHOSPHATE REDUCTASE"/>
    <property type="match status" value="1"/>
</dbReference>
<accession>A0A4R7SW89</accession>
<dbReference type="RefSeq" id="WP_133982255.1">
    <property type="nucleotide sequence ID" value="NZ_SOCE01000002.1"/>
</dbReference>
<dbReference type="SUPFAM" id="SSF53597">
    <property type="entry name" value="Dihydrofolate reductase-like"/>
    <property type="match status" value="1"/>
</dbReference>
<gene>
    <name evidence="2" type="ORF">EV138_5647</name>
</gene>
<evidence type="ECO:0000259" key="1">
    <source>
        <dbReference type="Pfam" id="PF01872"/>
    </source>
</evidence>
<evidence type="ECO:0000313" key="3">
    <source>
        <dbReference type="Proteomes" id="UP000295151"/>
    </source>
</evidence>
<dbReference type="Pfam" id="PF01872">
    <property type="entry name" value="RibD_C"/>
    <property type="match status" value="1"/>
</dbReference>
<dbReference type="PANTHER" id="PTHR38011">
    <property type="entry name" value="DIHYDROFOLATE REDUCTASE FAMILY PROTEIN (AFU_ORTHOLOGUE AFUA_8G06820)"/>
    <property type="match status" value="1"/>
</dbReference>
<dbReference type="InterPro" id="IPR050765">
    <property type="entry name" value="Riboflavin_Biosynth_HTPR"/>
</dbReference>
<dbReference type="Proteomes" id="UP000295151">
    <property type="component" value="Unassembled WGS sequence"/>
</dbReference>
<organism evidence="2 3">
    <name type="scientific">Kribbella voronezhensis</name>
    <dbReference type="NCBI Taxonomy" id="2512212"/>
    <lineage>
        <taxon>Bacteria</taxon>
        <taxon>Bacillati</taxon>
        <taxon>Actinomycetota</taxon>
        <taxon>Actinomycetes</taxon>
        <taxon>Propionibacteriales</taxon>
        <taxon>Kribbellaceae</taxon>
        <taxon>Kribbella</taxon>
    </lineage>
</organism>
<evidence type="ECO:0000313" key="2">
    <source>
        <dbReference type="EMBL" id="TDU83185.1"/>
    </source>
</evidence>
<dbReference type="GO" id="GO:0008703">
    <property type="term" value="F:5-amino-6-(5-phosphoribosylamino)uracil reductase activity"/>
    <property type="evidence" value="ECO:0007669"/>
    <property type="project" value="InterPro"/>
</dbReference>
<proteinExistence type="predicted"/>
<protein>
    <submittedName>
        <fullName evidence="2">Dihydrofolate reductase</fullName>
    </submittedName>
</protein>
<reference evidence="2 3" key="1">
    <citation type="submission" date="2019-03" db="EMBL/GenBank/DDBJ databases">
        <title>Genomic Encyclopedia of Type Strains, Phase III (KMG-III): the genomes of soil and plant-associated and newly described type strains.</title>
        <authorList>
            <person name="Whitman W."/>
        </authorList>
    </citation>
    <scope>NUCLEOTIDE SEQUENCE [LARGE SCALE GENOMIC DNA]</scope>
    <source>
        <strain evidence="2 3">VKM Ac-2575</strain>
    </source>
</reference>
<comment type="caution">
    <text evidence="2">The sequence shown here is derived from an EMBL/GenBank/DDBJ whole genome shotgun (WGS) entry which is preliminary data.</text>
</comment>
<name>A0A4R7SW89_9ACTN</name>
<keyword evidence="3" id="KW-1185">Reference proteome</keyword>
<dbReference type="EMBL" id="SOCE01000002">
    <property type="protein sequence ID" value="TDU83185.1"/>
    <property type="molecule type" value="Genomic_DNA"/>
</dbReference>
<dbReference type="InterPro" id="IPR024072">
    <property type="entry name" value="DHFR-like_dom_sf"/>
</dbReference>
<dbReference type="Gene3D" id="3.40.430.10">
    <property type="entry name" value="Dihydrofolate Reductase, subunit A"/>
    <property type="match status" value="1"/>
</dbReference>
<sequence>MRKIMYYVHQSVDGFVEGPNGEFDWASLGPELSDYSLSLAERADLFLYGRTVWEMMSSYWPNAESIGTDEHGLAFAPIWREMPKVVLSTTLESADWNAQIIRDAEALREIKARPGKDILLTGSSTVAAALTDLGLLDEYHLIVHPVALGGGKPAYHPVKERLALKLAESRTFDNRTVLLRHDLATA</sequence>
<dbReference type="OrthoDB" id="3471498at2"/>
<feature type="domain" description="Bacterial bifunctional deaminase-reductase C-terminal" evidence="1">
    <location>
        <begin position="2"/>
        <end position="178"/>
    </location>
</feature>
<dbReference type="InterPro" id="IPR002734">
    <property type="entry name" value="RibDG_C"/>
</dbReference>